<dbReference type="PANTHER" id="PTHR21368">
    <property type="entry name" value="50S RIBOSOMAL PROTEIN L9"/>
    <property type="match status" value="1"/>
</dbReference>
<dbReference type="SUPFAM" id="SSF55658">
    <property type="entry name" value="L9 N-domain-like"/>
    <property type="match status" value="1"/>
</dbReference>
<dbReference type="InterPro" id="IPR000244">
    <property type="entry name" value="Ribosomal_bL9"/>
</dbReference>
<dbReference type="Gene3D" id="3.40.5.10">
    <property type="entry name" value="Ribosomal protein L9, N-terminal domain"/>
    <property type="match status" value="1"/>
</dbReference>
<feature type="domain" description="Ribosomal protein L9" evidence="8">
    <location>
        <begin position="13"/>
        <end position="40"/>
    </location>
</feature>
<dbReference type="Gene3D" id="3.10.430.100">
    <property type="entry name" value="Ribosomal protein L9, C-terminal domain"/>
    <property type="match status" value="1"/>
</dbReference>
<evidence type="ECO:0000256" key="1">
    <source>
        <dbReference type="ARBA" id="ARBA00010605"/>
    </source>
</evidence>
<protein>
    <recommendedName>
        <fullName evidence="6 7">Large ribosomal subunit protein bL9</fullName>
    </recommendedName>
</protein>
<reference evidence="9 10" key="1">
    <citation type="submission" date="2023-01" db="EMBL/GenBank/DDBJ databases">
        <authorList>
            <person name="Lee S.H."/>
            <person name="Jung H.S."/>
            <person name="Yun J.U."/>
        </authorList>
    </citation>
    <scope>NUCLEOTIDE SEQUENCE [LARGE SCALE GENOMIC DNA]</scope>
    <source>
        <strain evidence="9 10">CBA3646</strain>
    </source>
</reference>
<dbReference type="GO" id="GO:0005840">
    <property type="term" value="C:ribosome"/>
    <property type="evidence" value="ECO:0007669"/>
    <property type="project" value="UniProtKB-KW"/>
</dbReference>
<dbReference type="Pfam" id="PF03948">
    <property type="entry name" value="Ribosomal_L9_C"/>
    <property type="match status" value="1"/>
</dbReference>
<dbReference type="RefSeq" id="WP_271191395.1">
    <property type="nucleotide sequence ID" value="NZ_CP115667.1"/>
</dbReference>
<comment type="similarity">
    <text evidence="1 7">Belongs to the bacterial ribosomal protein bL9 family.</text>
</comment>
<dbReference type="PROSITE" id="PS00651">
    <property type="entry name" value="RIBOSOMAL_L9"/>
    <property type="match status" value="1"/>
</dbReference>
<keyword evidence="2 7" id="KW-0699">rRNA-binding</keyword>
<dbReference type="InterPro" id="IPR036791">
    <property type="entry name" value="Ribosomal_bL9_C_sf"/>
</dbReference>
<gene>
    <name evidence="7 9" type="primary">rplI</name>
    <name evidence="9" type="ORF">O6R05_07640</name>
</gene>
<dbReference type="InterPro" id="IPR020594">
    <property type="entry name" value="Ribosomal_bL9_bac/chp"/>
</dbReference>
<evidence type="ECO:0000313" key="10">
    <source>
        <dbReference type="Proteomes" id="UP001210339"/>
    </source>
</evidence>
<dbReference type="Pfam" id="PF01281">
    <property type="entry name" value="Ribosomal_L9_N"/>
    <property type="match status" value="1"/>
</dbReference>
<dbReference type="SUPFAM" id="SSF55653">
    <property type="entry name" value="Ribosomal protein L9 C-domain"/>
    <property type="match status" value="1"/>
</dbReference>
<dbReference type="InterPro" id="IPR009027">
    <property type="entry name" value="Ribosomal_bL9/RNase_H1_N"/>
</dbReference>
<dbReference type="InterPro" id="IPR020069">
    <property type="entry name" value="Ribosomal_bL9_C"/>
</dbReference>
<evidence type="ECO:0000256" key="3">
    <source>
        <dbReference type="ARBA" id="ARBA00022884"/>
    </source>
</evidence>
<evidence type="ECO:0000256" key="5">
    <source>
        <dbReference type="ARBA" id="ARBA00023274"/>
    </source>
</evidence>
<evidence type="ECO:0000259" key="8">
    <source>
        <dbReference type="PROSITE" id="PS00651"/>
    </source>
</evidence>
<keyword evidence="3 7" id="KW-0694">RNA-binding</keyword>
<dbReference type="NCBIfam" id="TIGR00158">
    <property type="entry name" value="L9"/>
    <property type="match status" value="1"/>
</dbReference>
<sequence length="148" mass="16245">MKVILLKDDKNLGKKNDLVNAKDGYAKNFLIPKGIAMAATDENIEKWKADNAKREAEEAENVKHFTQVKATLEKSKVTITAKGGEGGRLFGAITSQNIADAIKDQLKLDIDKKKIELPENIKQAATKQVPVKLYPGITATLKVVVDTE</sequence>
<accession>A0ABY7QSU7</accession>
<keyword evidence="4 7" id="KW-0689">Ribosomal protein</keyword>
<dbReference type="EMBL" id="CP115667">
    <property type="protein sequence ID" value="WBW49864.1"/>
    <property type="molecule type" value="Genomic_DNA"/>
</dbReference>
<proteinExistence type="inferred from homology"/>
<dbReference type="InterPro" id="IPR020070">
    <property type="entry name" value="Ribosomal_bL9_N"/>
</dbReference>
<dbReference type="InterPro" id="IPR036935">
    <property type="entry name" value="Ribosomal_bL9_N_sf"/>
</dbReference>
<organism evidence="9 10">
    <name type="scientific">Peptoniphilus equinus</name>
    <dbReference type="NCBI Taxonomy" id="3016343"/>
    <lineage>
        <taxon>Bacteria</taxon>
        <taxon>Bacillati</taxon>
        <taxon>Bacillota</taxon>
        <taxon>Tissierellia</taxon>
        <taxon>Tissierellales</taxon>
        <taxon>Peptoniphilaceae</taxon>
        <taxon>Peptoniphilus</taxon>
    </lineage>
</organism>
<dbReference type="HAMAP" id="MF_00503">
    <property type="entry name" value="Ribosomal_bL9"/>
    <property type="match status" value="1"/>
</dbReference>
<evidence type="ECO:0000313" key="9">
    <source>
        <dbReference type="EMBL" id="WBW49864.1"/>
    </source>
</evidence>
<comment type="function">
    <text evidence="7">Binds to the 23S rRNA.</text>
</comment>
<evidence type="ECO:0000256" key="2">
    <source>
        <dbReference type="ARBA" id="ARBA00022730"/>
    </source>
</evidence>
<evidence type="ECO:0000256" key="6">
    <source>
        <dbReference type="ARBA" id="ARBA00035292"/>
    </source>
</evidence>
<keyword evidence="10" id="KW-1185">Reference proteome</keyword>
<keyword evidence="5 7" id="KW-0687">Ribonucleoprotein</keyword>
<evidence type="ECO:0000256" key="7">
    <source>
        <dbReference type="HAMAP-Rule" id="MF_00503"/>
    </source>
</evidence>
<name>A0ABY7QSU7_9FIRM</name>
<evidence type="ECO:0000256" key="4">
    <source>
        <dbReference type="ARBA" id="ARBA00022980"/>
    </source>
</evidence>
<dbReference type="Proteomes" id="UP001210339">
    <property type="component" value="Chromosome"/>
</dbReference>